<gene>
    <name evidence="1" type="ORF">GGR27_002214</name>
</gene>
<evidence type="ECO:0008006" key="3">
    <source>
        <dbReference type="Google" id="ProtNLM"/>
    </source>
</evidence>
<comment type="caution">
    <text evidence="1">The sequence shown here is derived from an EMBL/GenBank/DDBJ whole genome shotgun (WGS) entry which is preliminary data.</text>
</comment>
<dbReference type="PROSITE" id="PS51257">
    <property type="entry name" value="PROKAR_LIPOPROTEIN"/>
    <property type="match status" value="1"/>
</dbReference>
<dbReference type="EMBL" id="JAATJH010000003">
    <property type="protein sequence ID" value="NJC26704.1"/>
    <property type="molecule type" value="Genomic_DNA"/>
</dbReference>
<dbReference type="RefSeq" id="WP_168037469.1">
    <property type="nucleotide sequence ID" value="NZ_JAATJH010000003.1"/>
</dbReference>
<dbReference type="Proteomes" id="UP000770785">
    <property type="component" value="Unassembled WGS sequence"/>
</dbReference>
<protein>
    <recommendedName>
        <fullName evidence="3">TonB-dependent receptor</fullName>
    </recommendedName>
</protein>
<sequence length="704" mass="77751">MKIWQTIVVLGMTSACLWGQDSLSFGGVYDLPGAEVRAQYQPVSPLAQRFTIEEVYRLPGTFYDPARLVALLPGVIQTNDQANHLSVRGNSPNKNLWRLNGLAIVNPNHTANAGTFYDFPALNGGGVNAISAQMLDNSGFYSSGLPVEYGNATGGTFDLQLRPGSKTRHKQQLQAGFIGFDGMAEGPIGRSGKLSYLVNGRYSFTGLLGDAGVDFGGEEIRFWDGNVHLHYAGERSSASVFSVVGNSRNEFTGVDRDEEEPEDQKELFDIFYADRLRLYGANYQYNLNRGVLKAGAAISDIAPNRAQRTRDVLGYSAGGIIATNLASEVLNAFVRYESGAGSFGSFHVGVEANRQSAGYRTEAFNLGSSRQGFSRDADVRVTNISPYVGVDMVRDFLTVQYGIRQDFYLNRDGDNQSIFSPRINAAVEVGKGEIVFSATGTNQAPLNALLLRGDDANEDFGIAISGVNIDLSYARTIGRVFTKATAFVQRTIDEPAARIDNFLYSANNLLEVDPFLTFTEVADTRRYGLELEAGGGRKDRGLYYRGSVTIFNAETQHGKEGWSEDRFAADFVAKITLGREWTKADKRERPRTLGLNLALIARGGERYGEFSLNRLNSVEILNYFQQPDYRTGFSSQLNTYFRPDLRLYKTKTRPRTTTTLALDVQNVAGVENVGSVYNDFYLGRSVERNQLGLIPVLSYRIVWR</sequence>
<reference evidence="1 2" key="1">
    <citation type="submission" date="2020-03" db="EMBL/GenBank/DDBJ databases">
        <title>Genomic Encyclopedia of Type Strains, Phase IV (KMG-IV): sequencing the most valuable type-strain genomes for metagenomic binning, comparative biology and taxonomic classification.</title>
        <authorList>
            <person name="Goeker M."/>
        </authorList>
    </citation>
    <scope>NUCLEOTIDE SEQUENCE [LARGE SCALE GENOMIC DNA]</scope>
    <source>
        <strain evidence="1 2">DSM 105096</strain>
    </source>
</reference>
<evidence type="ECO:0000313" key="2">
    <source>
        <dbReference type="Proteomes" id="UP000770785"/>
    </source>
</evidence>
<organism evidence="1 2">
    <name type="scientific">Neolewinella antarctica</name>
    <dbReference type="NCBI Taxonomy" id="442734"/>
    <lineage>
        <taxon>Bacteria</taxon>
        <taxon>Pseudomonadati</taxon>
        <taxon>Bacteroidota</taxon>
        <taxon>Saprospiria</taxon>
        <taxon>Saprospirales</taxon>
        <taxon>Lewinellaceae</taxon>
        <taxon>Neolewinella</taxon>
    </lineage>
</organism>
<proteinExistence type="predicted"/>
<evidence type="ECO:0000313" key="1">
    <source>
        <dbReference type="EMBL" id="NJC26704.1"/>
    </source>
</evidence>
<dbReference type="SUPFAM" id="SSF56935">
    <property type="entry name" value="Porins"/>
    <property type="match status" value="1"/>
</dbReference>
<keyword evidence="2" id="KW-1185">Reference proteome</keyword>
<name>A0ABX0XCN7_9BACT</name>
<accession>A0ABX0XCN7</accession>